<keyword evidence="1" id="KW-1133">Transmembrane helix</keyword>
<accession>A0A921KE45</accession>
<feature type="domain" description="PepSY" evidence="2">
    <location>
        <begin position="97"/>
        <end position="144"/>
    </location>
</feature>
<comment type="caution">
    <text evidence="4">The sequence shown here is derived from an EMBL/GenBank/DDBJ whole genome shotgun (WGS) entry which is preliminary data.</text>
</comment>
<evidence type="ECO:0000259" key="2">
    <source>
        <dbReference type="Pfam" id="PF03413"/>
    </source>
</evidence>
<dbReference type="Pfam" id="PF03413">
    <property type="entry name" value="PepSY"/>
    <property type="match status" value="1"/>
</dbReference>
<feature type="transmembrane region" description="Helical" evidence="1">
    <location>
        <begin position="6"/>
        <end position="27"/>
    </location>
</feature>
<feature type="domain" description="Cell wall elongation regulator TseB-like" evidence="3">
    <location>
        <begin position="37"/>
        <end position="80"/>
    </location>
</feature>
<evidence type="ECO:0000259" key="3">
    <source>
        <dbReference type="Pfam" id="PF17881"/>
    </source>
</evidence>
<dbReference type="Gene3D" id="3.10.450.40">
    <property type="match status" value="2"/>
</dbReference>
<evidence type="ECO:0000313" key="5">
    <source>
        <dbReference type="Proteomes" id="UP000698173"/>
    </source>
</evidence>
<protein>
    <submittedName>
        <fullName evidence="4">DUF5590 domain-containing protein</fullName>
    </submittedName>
</protein>
<name>A0A921KE45_SPOPS</name>
<dbReference type="InterPro" id="IPR025711">
    <property type="entry name" value="PepSY"/>
</dbReference>
<keyword evidence="1" id="KW-0812">Transmembrane</keyword>
<reference evidence="4" key="1">
    <citation type="journal article" date="2021" name="PeerJ">
        <title>Extensive microbial diversity within the chicken gut microbiome revealed by metagenomics and culture.</title>
        <authorList>
            <person name="Gilroy R."/>
            <person name="Ravi A."/>
            <person name="Getino M."/>
            <person name="Pursley I."/>
            <person name="Horton D.L."/>
            <person name="Alikhan N.F."/>
            <person name="Baker D."/>
            <person name="Gharbi K."/>
            <person name="Hall N."/>
            <person name="Watson M."/>
            <person name="Adriaenssens E.M."/>
            <person name="Foster-Nyarko E."/>
            <person name="Jarju S."/>
            <person name="Secka A."/>
            <person name="Antonio M."/>
            <person name="Oren A."/>
            <person name="Chaudhuri R.R."/>
            <person name="La Ragione R."/>
            <person name="Hildebrand F."/>
            <person name="Pallen M.J."/>
        </authorList>
    </citation>
    <scope>NUCLEOTIDE SEQUENCE</scope>
    <source>
        <strain evidence="4">CHK171-7178</strain>
    </source>
</reference>
<sequence length="159" mass="17588">MLNWIKFIVVFLFTLTSVITVTVLYNADKPSSSVKKAAIESAIKSGQLVSASTVEIFNGTVPAVTVYGVDGDGKKKAVFVDEKSKDGFKEVKLADGISAEKAVANVKKELDVKKVLHVKLGLEEKGPVWEVTFKSDNGKLNYVYVFFENGQWWKRILNL</sequence>
<dbReference type="InterPro" id="IPR041401">
    <property type="entry name" value="TseB-like_dom"/>
</dbReference>
<dbReference type="Pfam" id="PF17881">
    <property type="entry name" value="TseB"/>
    <property type="match status" value="1"/>
</dbReference>
<dbReference type="SUPFAM" id="SSF54403">
    <property type="entry name" value="Cystatin/monellin"/>
    <property type="match status" value="2"/>
</dbReference>
<keyword evidence="1" id="KW-0472">Membrane</keyword>
<evidence type="ECO:0000256" key="1">
    <source>
        <dbReference type="SAM" id="Phobius"/>
    </source>
</evidence>
<dbReference type="AlphaFoldDB" id="A0A921KE45"/>
<dbReference type="Proteomes" id="UP000698173">
    <property type="component" value="Unassembled WGS sequence"/>
</dbReference>
<dbReference type="InterPro" id="IPR046350">
    <property type="entry name" value="Cystatin_sf"/>
</dbReference>
<evidence type="ECO:0000313" key="4">
    <source>
        <dbReference type="EMBL" id="HJF32756.1"/>
    </source>
</evidence>
<gene>
    <name evidence="4" type="ORF">K8V56_13420</name>
</gene>
<dbReference type="EMBL" id="DYWT01000214">
    <property type="protein sequence ID" value="HJF32756.1"/>
    <property type="molecule type" value="Genomic_DNA"/>
</dbReference>
<organism evidence="4 5">
    <name type="scientific">Sporosarcina psychrophila</name>
    <name type="common">Bacillus psychrophilus</name>
    <dbReference type="NCBI Taxonomy" id="1476"/>
    <lineage>
        <taxon>Bacteria</taxon>
        <taxon>Bacillati</taxon>
        <taxon>Bacillota</taxon>
        <taxon>Bacilli</taxon>
        <taxon>Bacillales</taxon>
        <taxon>Caryophanaceae</taxon>
        <taxon>Sporosarcina</taxon>
    </lineage>
</organism>
<proteinExistence type="predicted"/>
<reference evidence="4" key="2">
    <citation type="submission" date="2021-09" db="EMBL/GenBank/DDBJ databases">
        <authorList>
            <person name="Gilroy R."/>
        </authorList>
    </citation>
    <scope>NUCLEOTIDE SEQUENCE</scope>
    <source>
        <strain evidence="4">CHK171-7178</strain>
    </source>
</reference>